<feature type="domain" description="Glycosyltransferase RgtA/B/C/D-like" evidence="10">
    <location>
        <begin position="94"/>
        <end position="251"/>
    </location>
</feature>
<keyword evidence="6 9" id="KW-1133">Transmembrane helix</keyword>
<keyword evidence="3" id="KW-0328">Glycosyltransferase</keyword>
<proteinExistence type="predicted"/>
<keyword evidence="2" id="KW-1003">Cell membrane</keyword>
<evidence type="ECO:0000256" key="2">
    <source>
        <dbReference type="ARBA" id="ARBA00022475"/>
    </source>
</evidence>
<dbReference type="EMBL" id="AP028679">
    <property type="protein sequence ID" value="BEQ14367.1"/>
    <property type="molecule type" value="Genomic_DNA"/>
</dbReference>
<feature type="transmembrane region" description="Helical" evidence="9">
    <location>
        <begin position="299"/>
        <end position="319"/>
    </location>
</feature>
<feature type="transmembrane region" description="Helical" evidence="9">
    <location>
        <begin position="388"/>
        <end position="408"/>
    </location>
</feature>
<dbReference type="GO" id="GO:0009103">
    <property type="term" value="P:lipopolysaccharide biosynthetic process"/>
    <property type="evidence" value="ECO:0007669"/>
    <property type="project" value="UniProtKB-ARBA"/>
</dbReference>
<feature type="transmembrane region" description="Helical" evidence="9">
    <location>
        <begin position="139"/>
        <end position="157"/>
    </location>
</feature>
<keyword evidence="12" id="KW-1185">Reference proteome</keyword>
<evidence type="ECO:0000256" key="6">
    <source>
        <dbReference type="ARBA" id="ARBA00022989"/>
    </source>
</evidence>
<feature type="transmembrane region" description="Helical" evidence="9">
    <location>
        <begin position="108"/>
        <end position="127"/>
    </location>
</feature>
<dbReference type="Pfam" id="PF13231">
    <property type="entry name" value="PMT_2"/>
    <property type="match status" value="1"/>
</dbReference>
<dbReference type="InterPro" id="IPR008979">
    <property type="entry name" value="Galactose-bd-like_sf"/>
</dbReference>
<dbReference type="PANTHER" id="PTHR33908">
    <property type="entry name" value="MANNOSYLTRANSFERASE YKCB-RELATED"/>
    <property type="match status" value="1"/>
</dbReference>
<feature type="transmembrane region" description="Helical" evidence="9">
    <location>
        <begin position="274"/>
        <end position="293"/>
    </location>
</feature>
<protein>
    <recommendedName>
        <fullName evidence="10">Glycosyltransferase RgtA/B/C/D-like domain-containing protein</fullName>
    </recommendedName>
</protein>
<feature type="transmembrane region" description="Helical" evidence="9">
    <location>
        <begin position="340"/>
        <end position="357"/>
    </location>
</feature>
<dbReference type="PANTHER" id="PTHR33908:SF11">
    <property type="entry name" value="MEMBRANE PROTEIN"/>
    <property type="match status" value="1"/>
</dbReference>
<dbReference type="AlphaFoldDB" id="A0AAU9F252"/>
<sequence>MARPHGGNNLALIPGPQAPPAPPGEDRPSGGLRVVWWLMGIVLLGALVRGLYLAWPYLDSDIAVVGLMARHALNGDFYALYWGNHYGGSLEPIIAAGVFAIFGSGPRALNFTAVLISLSYLPLLYLLGKEIIGRRAGLAAALLAALGPYMLVAYSVVARGLHVEMLPLGALLLWLTVLLLKAGPAGPGQTAILLAWGLTAGVGVWTNPLFVYFLPPTLFLLLYSAPRLLIMPRFWLMGLAALLGAAPLIYHNWLTMGGTLHYMEIPRPNSGIPANLYFLLRHGLPAVVGATWFKKSWLLPGLGPALALAAGLSLAWALWRWGGDLVKRLGRKPETSGGEVLLLTLGCVAYVFCAVGGADSGSFRYLLALYILWPLVAALAWDCLRRRGGLWAGLGWAFLALVAGGSLWGTVAFSPFNHAGQRAVANAMGPEQKALTSALREMGIRYAYVNDYWMGMKGTFLADEEVILLPFDHERHPPYKEALLRAPRFAVVMLGESNAKVTRQSLATVGASYREKRVQPGWHVFYDFEPPQRKLALVDTRPWSLRGGEGAAMWDRDAATRLTWPQRPGSGPTLDLGGKVEKVCQVLIFPGRAGLLPRELKVLGSSDGERWRELARAQPYLPFHWSAERLNLSLRSPWQEIRFAPVALRYLRLEQTGQARGDWAINELLVGRLARTEPPASPVLAAQTLAKTTWGLDQIWAPPTLRAWLPPPMRVGPATRHRPAWLPPYLYAMELMPGDEPLSVAVEGEMAPAAAQALSRAGYAASEQPLQGWVLLQAQPGPLTRPLYWAGLLPLAVGKNKTGD</sequence>
<dbReference type="Gene3D" id="2.60.120.260">
    <property type="entry name" value="Galactose-binding domain-like"/>
    <property type="match status" value="1"/>
</dbReference>
<gene>
    <name evidence="11" type="ORF">FAK_14330</name>
</gene>
<feature type="region of interest" description="Disordered" evidence="8">
    <location>
        <begin position="1"/>
        <end position="26"/>
    </location>
</feature>
<evidence type="ECO:0000256" key="5">
    <source>
        <dbReference type="ARBA" id="ARBA00022692"/>
    </source>
</evidence>
<keyword evidence="7 9" id="KW-0472">Membrane</keyword>
<evidence type="ECO:0000256" key="8">
    <source>
        <dbReference type="SAM" id="MobiDB-lite"/>
    </source>
</evidence>
<dbReference type="KEGG" id="dmp:FAK_14330"/>
<organism evidence="11 12">
    <name type="scientific">Desulfoferula mesophila</name>
    <dbReference type="NCBI Taxonomy" id="3058419"/>
    <lineage>
        <taxon>Bacteria</taxon>
        <taxon>Pseudomonadati</taxon>
        <taxon>Thermodesulfobacteriota</taxon>
        <taxon>Desulfarculia</taxon>
        <taxon>Desulfarculales</taxon>
        <taxon>Desulfarculaceae</taxon>
        <taxon>Desulfoferula</taxon>
    </lineage>
</organism>
<evidence type="ECO:0000256" key="4">
    <source>
        <dbReference type="ARBA" id="ARBA00022679"/>
    </source>
</evidence>
<evidence type="ECO:0000259" key="10">
    <source>
        <dbReference type="Pfam" id="PF13231"/>
    </source>
</evidence>
<dbReference type="InterPro" id="IPR038731">
    <property type="entry name" value="RgtA/B/C-like"/>
</dbReference>
<dbReference type="InterPro" id="IPR050297">
    <property type="entry name" value="LipidA_mod_glycosyltrf_83"/>
</dbReference>
<feature type="transmembrane region" description="Helical" evidence="9">
    <location>
        <begin position="363"/>
        <end position="381"/>
    </location>
</feature>
<evidence type="ECO:0000256" key="9">
    <source>
        <dbReference type="SAM" id="Phobius"/>
    </source>
</evidence>
<dbReference type="GO" id="GO:0005886">
    <property type="term" value="C:plasma membrane"/>
    <property type="evidence" value="ECO:0007669"/>
    <property type="project" value="UniProtKB-SubCell"/>
</dbReference>
<dbReference type="GO" id="GO:0016763">
    <property type="term" value="F:pentosyltransferase activity"/>
    <property type="evidence" value="ECO:0007669"/>
    <property type="project" value="TreeGrafter"/>
</dbReference>
<name>A0AAU9F252_9BACT</name>
<reference evidence="12" key="1">
    <citation type="journal article" date="2023" name="Arch. Microbiol.">
        <title>Desulfoferula mesophilus gen. nov. sp. nov., a mesophilic sulfate-reducing bacterium isolated from a brackish lake sediment.</title>
        <authorList>
            <person name="Watanabe T."/>
            <person name="Yabe T."/>
            <person name="Tsuji J.M."/>
            <person name="Fukui M."/>
        </authorList>
    </citation>
    <scope>NUCLEOTIDE SEQUENCE [LARGE SCALE GENOMIC DNA]</scope>
    <source>
        <strain evidence="12">12FAK</strain>
    </source>
</reference>
<dbReference type="SUPFAM" id="SSF49785">
    <property type="entry name" value="Galactose-binding domain-like"/>
    <property type="match status" value="1"/>
</dbReference>
<comment type="subcellular location">
    <subcellularLocation>
        <location evidence="1">Cell membrane</location>
        <topology evidence="1">Multi-pass membrane protein</topology>
    </subcellularLocation>
</comment>
<evidence type="ECO:0000256" key="3">
    <source>
        <dbReference type="ARBA" id="ARBA00022676"/>
    </source>
</evidence>
<dbReference type="Proteomes" id="UP001366166">
    <property type="component" value="Chromosome"/>
</dbReference>
<feature type="transmembrane region" description="Helical" evidence="9">
    <location>
        <begin position="234"/>
        <end position="253"/>
    </location>
</feature>
<evidence type="ECO:0000256" key="1">
    <source>
        <dbReference type="ARBA" id="ARBA00004651"/>
    </source>
</evidence>
<keyword evidence="4" id="KW-0808">Transferase</keyword>
<accession>A0AAU9F252</accession>
<keyword evidence="5 9" id="KW-0812">Transmembrane</keyword>
<feature type="transmembrane region" description="Helical" evidence="9">
    <location>
        <begin position="192"/>
        <end position="214"/>
    </location>
</feature>
<feature type="transmembrane region" description="Helical" evidence="9">
    <location>
        <begin position="163"/>
        <end position="180"/>
    </location>
</feature>
<feature type="transmembrane region" description="Helical" evidence="9">
    <location>
        <begin position="79"/>
        <end position="102"/>
    </location>
</feature>
<evidence type="ECO:0000313" key="12">
    <source>
        <dbReference type="Proteomes" id="UP001366166"/>
    </source>
</evidence>
<feature type="transmembrane region" description="Helical" evidence="9">
    <location>
        <begin position="34"/>
        <end position="58"/>
    </location>
</feature>
<evidence type="ECO:0000256" key="7">
    <source>
        <dbReference type="ARBA" id="ARBA00023136"/>
    </source>
</evidence>
<evidence type="ECO:0000313" key="11">
    <source>
        <dbReference type="EMBL" id="BEQ14367.1"/>
    </source>
</evidence>